<keyword evidence="7" id="KW-1133">Transmembrane helix</keyword>
<comment type="function">
    <text evidence="10">Critical mediator, in cooperation with CASP4, of endoplasmic reticulum-stress induced apoptosis. Required or the activation of CASP4 following endoplasmic reticulum stress.</text>
</comment>
<keyword evidence="4" id="KW-0812">Transmembrane</keyword>
<keyword evidence="5" id="KW-0053">Apoptosis</keyword>
<keyword evidence="9" id="KW-0325">Glycoprotein</keyword>
<keyword evidence="12" id="KW-1185">Reference proteome</keyword>
<proteinExistence type="inferred from homology"/>
<dbReference type="GO" id="GO:0006915">
    <property type="term" value="P:apoptotic process"/>
    <property type="evidence" value="ECO:0007669"/>
    <property type="project" value="UniProtKB-KW"/>
</dbReference>
<dbReference type="PANTHER" id="PTHR13448">
    <property type="entry name" value="TRANSMEMBRANE PROTEIN 214"/>
    <property type="match status" value="1"/>
</dbReference>
<keyword evidence="8" id="KW-0472">Membrane</keyword>
<dbReference type="GO" id="GO:0005789">
    <property type="term" value="C:endoplasmic reticulum membrane"/>
    <property type="evidence" value="ECO:0007669"/>
    <property type="project" value="UniProtKB-SubCell"/>
</dbReference>
<dbReference type="Pfam" id="PF10151">
    <property type="entry name" value="TMEM214"/>
    <property type="match status" value="1"/>
</dbReference>
<reference evidence="11" key="1">
    <citation type="submission" date="2023-07" db="EMBL/GenBank/DDBJ databases">
        <title>Chromosome-level genome assembly of Artemia franciscana.</title>
        <authorList>
            <person name="Jo E."/>
        </authorList>
    </citation>
    <scope>NUCLEOTIDE SEQUENCE</scope>
    <source>
        <tissue evidence="11">Whole body</tissue>
    </source>
</reference>
<evidence type="ECO:0000256" key="9">
    <source>
        <dbReference type="ARBA" id="ARBA00023180"/>
    </source>
</evidence>
<evidence type="ECO:0000256" key="4">
    <source>
        <dbReference type="ARBA" id="ARBA00022692"/>
    </source>
</evidence>
<dbReference type="Proteomes" id="UP001187531">
    <property type="component" value="Unassembled WGS sequence"/>
</dbReference>
<name>A0AA88LEQ6_ARTSF</name>
<evidence type="ECO:0000256" key="2">
    <source>
        <dbReference type="ARBA" id="ARBA00007984"/>
    </source>
</evidence>
<dbReference type="AlphaFoldDB" id="A0AA88LEQ6"/>
<evidence type="ECO:0000256" key="8">
    <source>
        <dbReference type="ARBA" id="ARBA00023136"/>
    </source>
</evidence>
<gene>
    <name evidence="11" type="ORF">QYM36_002194</name>
</gene>
<accession>A0AA88LEQ6</accession>
<evidence type="ECO:0000256" key="1">
    <source>
        <dbReference type="ARBA" id="ARBA00004477"/>
    </source>
</evidence>
<evidence type="ECO:0000256" key="5">
    <source>
        <dbReference type="ARBA" id="ARBA00022703"/>
    </source>
</evidence>
<dbReference type="EMBL" id="JAVRJZ010000004">
    <property type="protein sequence ID" value="KAK2723764.1"/>
    <property type="molecule type" value="Genomic_DNA"/>
</dbReference>
<evidence type="ECO:0000256" key="10">
    <source>
        <dbReference type="ARBA" id="ARBA00024938"/>
    </source>
</evidence>
<evidence type="ECO:0000256" key="6">
    <source>
        <dbReference type="ARBA" id="ARBA00022824"/>
    </source>
</evidence>
<evidence type="ECO:0000313" key="11">
    <source>
        <dbReference type="EMBL" id="KAK2723764.1"/>
    </source>
</evidence>
<keyword evidence="6" id="KW-0256">Endoplasmic reticulum</keyword>
<comment type="subcellular location">
    <subcellularLocation>
        <location evidence="1">Endoplasmic reticulum membrane</location>
        <topology evidence="1">Multi-pass membrane protein</topology>
    </subcellularLocation>
</comment>
<comment type="caution">
    <text evidence="11">The sequence shown here is derived from an EMBL/GenBank/DDBJ whole genome shotgun (WGS) entry which is preliminary data.</text>
</comment>
<organism evidence="11 12">
    <name type="scientific">Artemia franciscana</name>
    <name type="common">Brine shrimp</name>
    <name type="synonym">Artemia sanfranciscana</name>
    <dbReference type="NCBI Taxonomy" id="6661"/>
    <lineage>
        <taxon>Eukaryota</taxon>
        <taxon>Metazoa</taxon>
        <taxon>Ecdysozoa</taxon>
        <taxon>Arthropoda</taxon>
        <taxon>Crustacea</taxon>
        <taxon>Branchiopoda</taxon>
        <taxon>Anostraca</taxon>
        <taxon>Artemiidae</taxon>
        <taxon>Artemia</taxon>
    </lineage>
</organism>
<evidence type="ECO:0000256" key="7">
    <source>
        <dbReference type="ARBA" id="ARBA00022989"/>
    </source>
</evidence>
<dbReference type="PANTHER" id="PTHR13448:SF0">
    <property type="entry name" value="TRANSMEMBRANE PROTEIN 214"/>
    <property type="match status" value="1"/>
</dbReference>
<protein>
    <submittedName>
        <fullName evidence="11">Uncharacterized protein</fullName>
    </submittedName>
</protein>
<evidence type="ECO:0000256" key="3">
    <source>
        <dbReference type="ARBA" id="ARBA00011720"/>
    </source>
</evidence>
<dbReference type="InterPro" id="IPR019308">
    <property type="entry name" value="TMEM214"/>
</dbReference>
<comment type="subunit">
    <text evidence="3">Constitutively interacts with CASP4; required for the localization of procaspase 4 to the ER.</text>
</comment>
<dbReference type="GO" id="GO:0005794">
    <property type="term" value="C:Golgi apparatus"/>
    <property type="evidence" value="ECO:0007669"/>
    <property type="project" value="TreeGrafter"/>
</dbReference>
<comment type="similarity">
    <text evidence="2">Belongs to the TMEM214 family.</text>
</comment>
<evidence type="ECO:0000313" key="12">
    <source>
        <dbReference type="Proteomes" id="UP001187531"/>
    </source>
</evidence>
<sequence length="730" mass="84314">MEWEVVGKTKKNKVNGTTKMKISKDEKAKLMQRAPKLEELKSATDTKFSSLDIGKPKEAPVKKEKLAKTITTFSPKKADREKAKKRKTLEEAFKQLNHSELVTYMENTKKRFNDNPAVVLPELASCLNIRLAYDGDEPLFTIDTPQDHLVSKLSKETRKYIENMIFSYENSVLERYLMVWLKEAAESVPKGAKYGSMVLVSILLNRYCFDEVQLQETAKIVGNITKIFHRKSLDYVFWVVSVAGSKDPKVGLKVWKIVMSAFIHWKEYYKTVMCYLVQQLEKLPENASVPDLCVSDYFFVYDIFHKGRLAESPTVKRQIIWDLVLQPLSDPDRLLPADFRKKVVGILPKFRNICCGNYEKGGRELFLPYLERVHPIQDPTLQEEILDELIKCLCSDPECSKIWENQLENYLEQTVVLLDHIHEHSHEVPVSKLRNAIAGIYRKCKTVTDADQEKRSKNLQRWKKQKKITEDYYLCLKSSEKLIVTQTQKGRSKRSLSMWNFTLIMMFAGILVYDTQVNGLGNFEDGKMGQFLESSGITSQWKAAQNRISSILFETHRHLLEFYPAYYEPLRNGAVFVWDLLAKTVHHSSLAAADGYYWVMERAPLVADKVEESFPGTKAKVVSLYGSLSENMIYYSNALVEFARLLGQKTFENVLLMVDFAQVKFQEYLPVFMSILEKAGNFVKNTVLNYDDVSWEVIRKDVYEAMALLYKRMNESYHNLLHSLGLCSGH</sequence>